<dbReference type="PANTHER" id="PTHR47593:SF8">
    <property type="entry name" value="OS12G0581900 PROTEIN"/>
    <property type="match status" value="1"/>
</dbReference>
<name>A0A124SCC1_CYNCS</name>
<dbReference type="Gramene" id="KVH93322">
    <property type="protein sequence ID" value="KVH93322"/>
    <property type="gene ID" value="Ccrd_004627"/>
</dbReference>
<dbReference type="OrthoDB" id="1933825at2759"/>
<evidence type="ECO:0000313" key="3">
    <source>
        <dbReference type="EMBL" id="KVH93322.1"/>
    </source>
</evidence>
<keyword evidence="1" id="KW-0863">Zinc-finger</keyword>
<dbReference type="AlphaFoldDB" id="A0A124SCC1"/>
<dbReference type="SUPFAM" id="SSF57667">
    <property type="entry name" value="beta-beta-alpha zinc fingers"/>
    <property type="match status" value="1"/>
</dbReference>
<dbReference type="EMBL" id="LEKV01004780">
    <property type="protein sequence ID" value="KVH93322.1"/>
    <property type="molecule type" value="Genomic_DNA"/>
</dbReference>
<evidence type="ECO:0000256" key="1">
    <source>
        <dbReference type="PROSITE-ProRule" id="PRU00042"/>
    </source>
</evidence>
<sequence length="156" mass="17637">MNTRWSRDPDAPKKGWLNLSLGQNLEDSCSRSSRPISVKICHFCNRKFYSPQALGGHQNAHKRERDAARRYHSLTKPTKFSANRSLGVQAHSLVHKPSRDREPAVAMFAESSDEYGATWVHSREGLSLMWPGSFYLDPQLASQPSDSLTLDLNLKL</sequence>
<accession>A0A124SCC1</accession>
<evidence type="ECO:0000313" key="4">
    <source>
        <dbReference type="Proteomes" id="UP000243975"/>
    </source>
</evidence>
<dbReference type="PANTHER" id="PTHR47593">
    <property type="entry name" value="ZINC FINGER PROTEIN 4-LIKE"/>
    <property type="match status" value="1"/>
</dbReference>
<dbReference type="PROSITE" id="PS50157">
    <property type="entry name" value="ZINC_FINGER_C2H2_2"/>
    <property type="match status" value="1"/>
</dbReference>
<protein>
    <submittedName>
        <fullName evidence="3">Zinc finger, C2H2</fullName>
    </submittedName>
</protein>
<dbReference type="InterPro" id="IPR053266">
    <property type="entry name" value="Zinc_finger_protein_7"/>
</dbReference>
<reference evidence="3 4" key="1">
    <citation type="journal article" date="2016" name="Sci. Rep.">
        <title>The genome sequence of the outbreeding globe artichoke constructed de novo incorporating a phase-aware low-pass sequencing strategy of F1 progeny.</title>
        <authorList>
            <person name="Scaglione D."/>
            <person name="Reyes-Chin-Wo S."/>
            <person name="Acquadro A."/>
            <person name="Froenicke L."/>
            <person name="Portis E."/>
            <person name="Beitel C."/>
            <person name="Tirone M."/>
            <person name="Mauro R."/>
            <person name="Lo Monaco A."/>
            <person name="Mauromicale G."/>
            <person name="Faccioli P."/>
            <person name="Cattivelli L."/>
            <person name="Rieseberg L."/>
            <person name="Michelmore R."/>
            <person name="Lanteri S."/>
        </authorList>
    </citation>
    <scope>NUCLEOTIDE SEQUENCE [LARGE SCALE GENOMIC DNA]</scope>
    <source>
        <strain evidence="3">2C</strain>
    </source>
</reference>
<dbReference type="Proteomes" id="UP000243975">
    <property type="component" value="Unassembled WGS sequence"/>
</dbReference>
<organism evidence="3 4">
    <name type="scientific">Cynara cardunculus var. scolymus</name>
    <name type="common">Globe artichoke</name>
    <name type="synonym">Cynara scolymus</name>
    <dbReference type="NCBI Taxonomy" id="59895"/>
    <lineage>
        <taxon>Eukaryota</taxon>
        <taxon>Viridiplantae</taxon>
        <taxon>Streptophyta</taxon>
        <taxon>Embryophyta</taxon>
        <taxon>Tracheophyta</taxon>
        <taxon>Spermatophyta</taxon>
        <taxon>Magnoliopsida</taxon>
        <taxon>eudicotyledons</taxon>
        <taxon>Gunneridae</taxon>
        <taxon>Pentapetalae</taxon>
        <taxon>asterids</taxon>
        <taxon>campanulids</taxon>
        <taxon>Asterales</taxon>
        <taxon>Asteraceae</taxon>
        <taxon>Carduoideae</taxon>
        <taxon>Cardueae</taxon>
        <taxon>Carduinae</taxon>
        <taxon>Cynara</taxon>
    </lineage>
</organism>
<evidence type="ECO:0000259" key="2">
    <source>
        <dbReference type="PROSITE" id="PS50157"/>
    </source>
</evidence>
<dbReference type="InterPro" id="IPR036236">
    <property type="entry name" value="Znf_C2H2_sf"/>
</dbReference>
<dbReference type="STRING" id="59895.A0A124SCC1"/>
<dbReference type="GO" id="GO:0008270">
    <property type="term" value="F:zinc ion binding"/>
    <property type="evidence" value="ECO:0007669"/>
    <property type="project" value="UniProtKB-KW"/>
</dbReference>
<gene>
    <name evidence="3" type="ORF">Ccrd_004627</name>
</gene>
<dbReference type="InterPro" id="IPR013087">
    <property type="entry name" value="Znf_C2H2_type"/>
</dbReference>
<proteinExistence type="predicted"/>
<dbReference type="OMA" id="FQMTSHP"/>
<keyword evidence="4" id="KW-1185">Reference proteome</keyword>
<feature type="domain" description="C2H2-type" evidence="2">
    <location>
        <begin position="39"/>
        <end position="66"/>
    </location>
</feature>
<keyword evidence="1" id="KW-0479">Metal-binding</keyword>
<comment type="caution">
    <text evidence="3">The sequence shown here is derived from an EMBL/GenBank/DDBJ whole genome shotgun (WGS) entry which is preliminary data.</text>
</comment>
<keyword evidence="1" id="KW-0862">Zinc</keyword>
<dbReference type="PROSITE" id="PS00028">
    <property type="entry name" value="ZINC_FINGER_C2H2_1"/>
    <property type="match status" value="1"/>
</dbReference>